<keyword evidence="9" id="KW-1185">Reference proteome</keyword>
<dbReference type="AlphaFoldDB" id="A0A9J6G3E4"/>
<dbReference type="SUPFAM" id="SSF51556">
    <property type="entry name" value="Metallo-dependent hydrolases"/>
    <property type="match status" value="1"/>
</dbReference>
<dbReference type="OMA" id="HDAKSWE"/>
<evidence type="ECO:0000256" key="5">
    <source>
        <dbReference type="ARBA" id="ARBA00039767"/>
    </source>
</evidence>
<protein>
    <recommendedName>
        <fullName evidence="5">Deoxyribonuclease TATDN1</fullName>
    </recommendedName>
</protein>
<dbReference type="GO" id="GO:0046872">
    <property type="term" value="F:metal ion binding"/>
    <property type="evidence" value="ECO:0007669"/>
    <property type="project" value="UniProtKB-KW"/>
</dbReference>
<evidence type="ECO:0000313" key="9">
    <source>
        <dbReference type="Proteomes" id="UP000821853"/>
    </source>
</evidence>
<keyword evidence="3 7" id="KW-0479">Metal-binding</keyword>
<dbReference type="OrthoDB" id="413993at2759"/>
<dbReference type="PANTHER" id="PTHR10060:SF15">
    <property type="entry name" value="DEOXYRIBONUCLEASE TATDN1"/>
    <property type="match status" value="1"/>
</dbReference>
<dbReference type="CDD" id="cd01310">
    <property type="entry name" value="TatD_DNAse"/>
    <property type="match status" value="1"/>
</dbReference>
<dbReference type="VEuPathDB" id="VectorBase:HLOH_045238"/>
<keyword evidence="2" id="KW-0540">Nuclease</keyword>
<evidence type="ECO:0000256" key="6">
    <source>
        <dbReference type="ARBA" id="ARBA00045223"/>
    </source>
</evidence>
<keyword evidence="4" id="KW-0378">Hydrolase</keyword>
<reference evidence="8 9" key="1">
    <citation type="journal article" date="2020" name="Cell">
        <title>Large-Scale Comparative Analyses of Tick Genomes Elucidate Their Genetic Diversity and Vector Capacities.</title>
        <authorList>
            <consortium name="Tick Genome and Microbiome Consortium (TIGMIC)"/>
            <person name="Jia N."/>
            <person name="Wang J."/>
            <person name="Shi W."/>
            <person name="Du L."/>
            <person name="Sun Y."/>
            <person name="Zhan W."/>
            <person name="Jiang J.F."/>
            <person name="Wang Q."/>
            <person name="Zhang B."/>
            <person name="Ji P."/>
            <person name="Bell-Sakyi L."/>
            <person name="Cui X.M."/>
            <person name="Yuan T.T."/>
            <person name="Jiang B.G."/>
            <person name="Yang W.F."/>
            <person name="Lam T.T."/>
            <person name="Chang Q.C."/>
            <person name="Ding S.J."/>
            <person name="Wang X.J."/>
            <person name="Zhu J.G."/>
            <person name="Ruan X.D."/>
            <person name="Zhao L."/>
            <person name="Wei J.T."/>
            <person name="Ye R.Z."/>
            <person name="Que T.C."/>
            <person name="Du C.H."/>
            <person name="Zhou Y.H."/>
            <person name="Cheng J.X."/>
            <person name="Dai P.F."/>
            <person name="Guo W.B."/>
            <person name="Han X.H."/>
            <person name="Huang E.J."/>
            <person name="Li L.F."/>
            <person name="Wei W."/>
            <person name="Gao Y.C."/>
            <person name="Liu J.Z."/>
            <person name="Shao H.Z."/>
            <person name="Wang X."/>
            <person name="Wang C.C."/>
            <person name="Yang T.C."/>
            <person name="Huo Q.B."/>
            <person name="Li W."/>
            <person name="Chen H.Y."/>
            <person name="Chen S.E."/>
            <person name="Zhou L.G."/>
            <person name="Ni X.B."/>
            <person name="Tian J.H."/>
            <person name="Sheng Y."/>
            <person name="Liu T."/>
            <person name="Pan Y.S."/>
            <person name="Xia L.Y."/>
            <person name="Li J."/>
            <person name="Zhao F."/>
            <person name="Cao W.C."/>
        </authorList>
    </citation>
    <scope>NUCLEOTIDE SEQUENCE [LARGE SCALE GENOMIC DNA]</scope>
    <source>
        <strain evidence="8">HaeL-2018</strain>
    </source>
</reference>
<dbReference type="GO" id="GO:0008310">
    <property type="term" value="F:single-stranded DNA 3'-5' DNA exonuclease activity"/>
    <property type="evidence" value="ECO:0007669"/>
    <property type="project" value="TreeGrafter"/>
</dbReference>
<dbReference type="EMBL" id="JABSTR010000004">
    <property type="protein sequence ID" value="KAH9369273.1"/>
    <property type="molecule type" value="Genomic_DNA"/>
</dbReference>
<dbReference type="PANTHER" id="PTHR10060">
    <property type="entry name" value="TATD FAMILY DEOXYRIBONUCLEASE"/>
    <property type="match status" value="1"/>
</dbReference>
<dbReference type="InterPro" id="IPR050891">
    <property type="entry name" value="TatD-type_Hydrolase"/>
</dbReference>
<comment type="function">
    <text evidence="6">Deoxyribonuclease which catalyzes (in vitro) the decatenation of kinetoplast DNA, which are circular DNA catenated to each other, producing linear DNA molecules. Plays an important role in chromosomal segregation and cell cycle progression during eye development probably via its DNA decatenation activity.</text>
</comment>
<dbReference type="Gene3D" id="3.20.20.140">
    <property type="entry name" value="Metal-dependent hydrolases"/>
    <property type="match status" value="1"/>
</dbReference>
<evidence type="ECO:0000256" key="1">
    <source>
        <dbReference type="ARBA" id="ARBA00009275"/>
    </source>
</evidence>
<dbReference type="GO" id="GO:0005829">
    <property type="term" value="C:cytosol"/>
    <property type="evidence" value="ECO:0007669"/>
    <property type="project" value="TreeGrafter"/>
</dbReference>
<evidence type="ECO:0000256" key="2">
    <source>
        <dbReference type="ARBA" id="ARBA00022722"/>
    </source>
</evidence>
<name>A0A9J6G3E4_HAELO</name>
<dbReference type="PIRSF" id="PIRSF005902">
    <property type="entry name" value="DNase_TatD"/>
    <property type="match status" value="1"/>
</dbReference>
<gene>
    <name evidence="8" type="ORF">HPB48_012349</name>
</gene>
<comment type="caution">
    <text evidence="8">The sequence shown here is derived from an EMBL/GenBank/DDBJ whole genome shotgun (WGS) entry which is preliminary data.</text>
</comment>
<dbReference type="InterPro" id="IPR001130">
    <property type="entry name" value="TatD-like"/>
</dbReference>
<sequence>MASSGAGCDQLFATKTVETKDDSEKALPLKNTDDSYILVDICANLVNKKFSRDLEAVVQRAKDAGVKKMIVLGTSVHTTKEALRLTRMYPGTVYCTAGIHPHDAKSWDDDTLETLRTVASCPECVGIGECGLDFSKNFSSPECQIEVLEKQIALACELRKPLVLRERAAFEAMMGVLERHEGRLPASLVLHCFAGTADQAAAYVARGCHLGVCGQLWKDLPVLRALPVDRLLLESDSPFLWPNTRSLPAPLRGTLQPRAVQLLERYCSFQRNEPCCLPALLELTAAVQGIGPQDLALRTTYTALSLFGLD</sequence>
<feature type="binding site" evidence="7">
    <location>
        <position position="191"/>
    </location>
    <ligand>
        <name>a divalent metal cation</name>
        <dbReference type="ChEBI" id="CHEBI:60240"/>
        <label>2</label>
    </ligand>
</feature>
<feature type="binding site" evidence="7">
    <location>
        <position position="236"/>
    </location>
    <ligand>
        <name>a divalent metal cation</name>
        <dbReference type="ChEBI" id="CHEBI:60240"/>
        <label>1</label>
    </ligand>
</feature>
<evidence type="ECO:0000313" key="8">
    <source>
        <dbReference type="EMBL" id="KAH9369273.1"/>
    </source>
</evidence>
<dbReference type="Proteomes" id="UP000821853">
    <property type="component" value="Chromosome 2"/>
</dbReference>
<evidence type="ECO:0000256" key="7">
    <source>
        <dbReference type="PIRSR" id="PIRSR005902-1"/>
    </source>
</evidence>
<dbReference type="InterPro" id="IPR032466">
    <property type="entry name" value="Metal_Hydrolase"/>
</dbReference>
<dbReference type="Pfam" id="PF01026">
    <property type="entry name" value="TatD_DNase"/>
    <property type="match status" value="1"/>
</dbReference>
<accession>A0A9J6G3E4</accession>
<feature type="binding site" evidence="7">
    <location>
        <position position="129"/>
    </location>
    <ligand>
        <name>a divalent metal cation</name>
        <dbReference type="ChEBI" id="CHEBI:60240"/>
        <label>1</label>
    </ligand>
</feature>
<proteinExistence type="inferred from homology"/>
<evidence type="ECO:0000256" key="4">
    <source>
        <dbReference type="ARBA" id="ARBA00022801"/>
    </source>
</evidence>
<evidence type="ECO:0000256" key="3">
    <source>
        <dbReference type="ARBA" id="ARBA00022723"/>
    </source>
</evidence>
<organism evidence="8 9">
    <name type="scientific">Haemaphysalis longicornis</name>
    <name type="common">Bush tick</name>
    <dbReference type="NCBI Taxonomy" id="44386"/>
    <lineage>
        <taxon>Eukaryota</taxon>
        <taxon>Metazoa</taxon>
        <taxon>Ecdysozoa</taxon>
        <taxon>Arthropoda</taxon>
        <taxon>Chelicerata</taxon>
        <taxon>Arachnida</taxon>
        <taxon>Acari</taxon>
        <taxon>Parasitiformes</taxon>
        <taxon>Ixodida</taxon>
        <taxon>Ixodoidea</taxon>
        <taxon>Ixodidae</taxon>
        <taxon>Haemaphysalinae</taxon>
        <taxon>Haemaphysalis</taxon>
    </lineage>
</organism>
<comment type="similarity">
    <text evidence="1">Belongs to the metallo-dependent hydrolases superfamily. TatD-type hydrolase family.</text>
</comment>